<dbReference type="PANTHER" id="PTHR22683:SF1">
    <property type="entry name" value="TYPE VII SECRETION SYSTEM PROTEIN ESSC"/>
    <property type="match status" value="1"/>
</dbReference>
<dbReference type="InterPro" id="IPR050206">
    <property type="entry name" value="FtsK/SpoIIIE/SftA"/>
</dbReference>
<reference evidence="12 13" key="1">
    <citation type="submission" date="2016-04" db="EMBL/GenBank/DDBJ databases">
        <title>Complete genome sequence of Dietzia lutea YIM 80766T, a strain isolated from desert soil in Egypt.</title>
        <authorList>
            <person name="Zhao J."/>
            <person name="Hu B."/>
            <person name="Geng S."/>
            <person name="Nie Y."/>
            <person name="Tang Y."/>
        </authorList>
    </citation>
    <scope>NUCLEOTIDE SEQUENCE [LARGE SCALE GENOMIC DNA]</scope>
    <source>
        <strain evidence="12 13">YIM 80766</strain>
    </source>
</reference>
<keyword evidence="7 10" id="KW-1133">Transmembrane helix</keyword>
<evidence type="ECO:0000256" key="5">
    <source>
        <dbReference type="ARBA" id="ARBA00022741"/>
    </source>
</evidence>
<evidence type="ECO:0000256" key="9">
    <source>
        <dbReference type="PROSITE-ProRule" id="PRU00289"/>
    </source>
</evidence>
<feature type="binding site" evidence="9">
    <location>
        <begin position="486"/>
        <end position="493"/>
    </location>
    <ligand>
        <name>ATP</name>
        <dbReference type="ChEBI" id="CHEBI:30616"/>
    </ligand>
</feature>
<feature type="domain" description="FtsK" evidence="11">
    <location>
        <begin position="1144"/>
        <end position="1328"/>
    </location>
</feature>
<evidence type="ECO:0000256" key="4">
    <source>
        <dbReference type="ARBA" id="ARBA00022737"/>
    </source>
</evidence>
<dbReference type="InterPro" id="IPR003593">
    <property type="entry name" value="AAA+_ATPase"/>
</dbReference>
<dbReference type="NCBIfam" id="TIGR03925">
    <property type="entry name" value="T7SS_EccC_b"/>
    <property type="match status" value="1"/>
</dbReference>
<keyword evidence="5 9" id="KW-0547">Nucleotide-binding</keyword>
<protein>
    <submittedName>
        <fullName evidence="12">Type VII secretion protein EccC</fullName>
    </submittedName>
</protein>
<dbReference type="EMBL" id="CP015449">
    <property type="protein sequence ID" value="AWH93935.1"/>
    <property type="molecule type" value="Genomic_DNA"/>
</dbReference>
<dbReference type="InterPro" id="IPR023837">
    <property type="entry name" value="EccCb-like_Actinobacteria"/>
</dbReference>
<dbReference type="GO" id="GO:0003677">
    <property type="term" value="F:DNA binding"/>
    <property type="evidence" value="ECO:0007669"/>
    <property type="project" value="InterPro"/>
</dbReference>
<dbReference type="Pfam" id="PF01580">
    <property type="entry name" value="FtsK_SpoIIIE"/>
    <property type="match status" value="3"/>
</dbReference>
<feature type="domain" description="FtsK" evidence="11">
    <location>
        <begin position="463"/>
        <end position="663"/>
    </location>
</feature>
<dbReference type="InterPro" id="IPR002543">
    <property type="entry name" value="FtsK_dom"/>
</dbReference>
<feature type="domain" description="FtsK" evidence="11">
    <location>
        <begin position="849"/>
        <end position="1041"/>
    </location>
</feature>
<evidence type="ECO:0000256" key="10">
    <source>
        <dbReference type="SAM" id="Phobius"/>
    </source>
</evidence>
<keyword evidence="4" id="KW-0677">Repeat</keyword>
<dbReference type="GO" id="GO:0005886">
    <property type="term" value="C:plasma membrane"/>
    <property type="evidence" value="ECO:0007669"/>
    <property type="project" value="UniProtKB-SubCell"/>
</dbReference>
<dbReference type="Proteomes" id="UP000244928">
    <property type="component" value="Chromosome"/>
</dbReference>
<keyword evidence="3 10" id="KW-0812">Transmembrane</keyword>
<dbReference type="NCBIfam" id="TIGR03924">
    <property type="entry name" value="T7SS_EccC_a"/>
    <property type="match status" value="1"/>
</dbReference>
<dbReference type="KEGG" id="dlu:A6035_11270"/>
<dbReference type="PROSITE" id="PS50901">
    <property type="entry name" value="FTSK"/>
    <property type="match status" value="3"/>
</dbReference>
<evidence type="ECO:0000256" key="7">
    <source>
        <dbReference type="ARBA" id="ARBA00022989"/>
    </source>
</evidence>
<name>A0A2S1RCE7_9ACTN</name>
<keyword evidence="13" id="KW-1185">Reference proteome</keyword>
<evidence type="ECO:0000256" key="2">
    <source>
        <dbReference type="ARBA" id="ARBA00022475"/>
    </source>
</evidence>
<feature type="binding site" evidence="9">
    <location>
        <begin position="867"/>
        <end position="874"/>
    </location>
    <ligand>
        <name>ATP</name>
        <dbReference type="ChEBI" id="CHEBI:30616"/>
    </ligand>
</feature>
<evidence type="ECO:0000256" key="6">
    <source>
        <dbReference type="ARBA" id="ARBA00022840"/>
    </source>
</evidence>
<feature type="transmembrane region" description="Helical" evidence="10">
    <location>
        <begin position="38"/>
        <end position="57"/>
    </location>
</feature>
<accession>A0A2S1RCE7</accession>
<proteinExistence type="predicted"/>
<dbReference type="SUPFAM" id="SSF52540">
    <property type="entry name" value="P-loop containing nucleoside triphosphate hydrolases"/>
    <property type="match status" value="3"/>
</dbReference>
<dbReference type="SMART" id="SM00382">
    <property type="entry name" value="AAA"/>
    <property type="match status" value="3"/>
</dbReference>
<dbReference type="PANTHER" id="PTHR22683">
    <property type="entry name" value="SPORULATION PROTEIN RELATED"/>
    <property type="match status" value="1"/>
</dbReference>
<dbReference type="GO" id="GO:0005524">
    <property type="term" value="F:ATP binding"/>
    <property type="evidence" value="ECO:0007669"/>
    <property type="project" value="UniProtKB-UniRule"/>
</dbReference>
<dbReference type="InterPro" id="IPR027417">
    <property type="entry name" value="P-loop_NTPase"/>
</dbReference>
<evidence type="ECO:0000313" key="13">
    <source>
        <dbReference type="Proteomes" id="UP000244928"/>
    </source>
</evidence>
<keyword evidence="6 9" id="KW-0067">ATP-binding</keyword>
<feature type="binding site" evidence="9">
    <location>
        <begin position="1161"/>
        <end position="1168"/>
    </location>
    <ligand>
        <name>ATP</name>
        <dbReference type="ChEBI" id="CHEBI:30616"/>
    </ligand>
</feature>
<keyword evidence="2" id="KW-1003">Cell membrane</keyword>
<gene>
    <name evidence="12" type="ORF">A6035_11270</name>
</gene>
<dbReference type="Gene3D" id="3.40.50.300">
    <property type="entry name" value="P-loop containing nucleotide triphosphate hydrolases"/>
    <property type="match status" value="3"/>
</dbReference>
<evidence type="ECO:0000256" key="8">
    <source>
        <dbReference type="ARBA" id="ARBA00023136"/>
    </source>
</evidence>
<organism evidence="12 13">
    <name type="scientific">Dietzia lutea</name>
    <dbReference type="NCBI Taxonomy" id="546160"/>
    <lineage>
        <taxon>Bacteria</taxon>
        <taxon>Bacillati</taxon>
        <taxon>Actinomycetota</taxon>
        <taxon>Actinomycetes</taxon>
        <taxon>Mycobacteriales</taxon>
        <taxon>Dietziaceae</taxon>
        <taxon>Dietzia</taxon>
    </lineage>
</organism>
<dbReference type="RefSeq" id="WP_108849246.1">
    <property type="nucleotide sequence ID" value="NZ_CP015449.1"/>
</dbReference>
<evidence type="ECO:0000259" key="11">
    <source>
        <dbReference type="PROSITE" id="PS50901"/>
    </source>
</evidence>
<dbReference type="InterPro" id="IPR023836">
    <property type="entry name" value="EccCa-like_Actinobacteria"/>
</dbReference>
<sequence length="1361" mass="145380">MGDVVFARAEKLDAPPTPGGEIALQAPPALPRPTPRPLIQIVLPIVLVVAVGGMVVVMMRTGMMRNPMFMLFPVMMAVSAVGMLAGTLTGGNKTAETDELRKDYLRYLGQTRDTVRETAAAQRAAALWRHPDPVELPALVGTSRMWERDESDPDDLTIRVGPGRQSLATRLEAPDTGPVDDLEPVSVVSMRRFVRVHSVVDELPVALELRAFAALSLDGDVDRVRAAVRAMIGGLVVAHGPGRVRVAVAASEGDARRAWEWLKWLPHHEHHVYTDGGGRVRLTEFSLAGVESMLGTDISDRPAFSPSAAGVPGRAHLVVVVDGVGVTGAERLLAEDGLDGVTVLEVSGSRAGQLRDLALRRGLCIRVGDDRVARVRTEAGEEEVARVDAMSPPEAERLAMALSRYRPADTVTHADGSTSTRRAPGLPDLLGIGVATQVDPAVAWRRRGERDRLRVPVGVSPDGAPVELDLKEAAHGGMGPHGLCIGATGSGKSEFLRTLVLGLVATHDPDSLNLVLVDFKGGATFLGLESLAHVAAVITNLQAEITMVDRMRDALEGELTRRQEVLRAAGNYSNVAEYEAARAKGAPLDPLPALVIVVDEFSELLSSKPEFAELFLTIGRLGRSLHIHLLLASQRLEEGRLRGLDSHLSYRIALKTFSATESRTVLGVTDAYHLPATPGAGYLKVDAGEPVRFDAAYVSGPYTEDRRLDGSSVATVAARAAVRPFTAWYMPVPTPPVVVGADDDEDLVPGDAADADGTEESASLLDVLVGRLAGHGRPAHEVWLAPLGEGAPLDSAVGTEPTGTASMDAAAAGTEPTRAEPTGTAIAGVRPVGLRFPLAEVDLPFEQRRDTWYVDLSGADGNVAVVGGTRSGKSTTLCTLVLSAAATTEPDRLSVYVVDLGGGLLQSVSDLPHVGGVARRGEEERIRRTIAEVDAERRRREAAFREADITSVDQARRRKIERNGRPVTEYPDVLLVLDGWQALRTGFEDLEAVVLGLAADGLSYGVHVVLSASRWADLRPALRDALGTRVELRLGDPTDSMIDRRAAMTVPAAPGRGLTRARDHMLVYQPRLDGRVDPEGMADATAEASRHLARRWRARVGDVGAAPVRMLPEVLPYAQVASLARPDADGRRSRVPLGVDEADLTVVYADLEGDPLMLVLGDSECGKTSLLRSLSRGLVAGNTPEHAKLIVVDYRRTMLGEVEGDHLAGYAPTETALVPMVEHLARVLEERMPGADVTAEELRARSWWSGPRIYLLVDDLDLVITGGGNPLQPLARFLPHARDIGLSVVLARRSAGASRALFDPFVARIRDLGGAGFLMSGSREEGPLLGGVRPGPLPAGRGRLITRDGGVRLVQTALSEP</sequence>
<evidence type="ECO:0000256" key="1">
    <source>
        <dbReference type="ARBA" id="ARBA00004651"/>
    </source>
</evidence>
<feature type="transmembrane region" description="Helical" evidence="10">
    <location>
        <begin position="69"/>
        <end position="88"/>
    </location>
</feature>
<keyword evidence="8 10" id="KW-0472">Membrane</keyword>
<evidence type="ECO:0000313" key="12">
    <source>
        <dbReference type="EMBL" id="AWH93935.1"/>
    </source>
</evidence>
<evidence type="ECO:0000256" key="3">
    <source>
        <dbReference type="ARBA" id="ARBA00022692"/>
    </source>
</evidence>
<comment type="subcellular location">
    <subcellularLocation>
        <location evidence="1">Cell membrane</location>
        <topology evidence="1">Multi-pass membrane protein</topology>
    </subcellularLocation>
</comment>